<dbReference type="AlphaFoldDB" id="A0A9X6U4K0"/>
<organism evidence="4 5">
    <name type="scientific">Bacillus thuringiensis</name>
    <dbReference type="NCBI Taxonomy" id="1428"/>
    <lineage>
        <taxon>Bacteria</taxon>
        <taxon>Bacillati</taxon>
        <taxon>Bacillota</taxon>
        <taxon>Bacilli</taxon>
        <taxon>Bacillales</taxon>
        <taxon>Bacillaceae</taxon>
        <taxon>Bacillus</taxon>
        <taxon>Bacillus cereus group</taxon>
    </lineage>
</organism>
<sequence>MIVVYDSKTNNVQRFVNKLGLPSVKIHEGLIIDEPYVLITYTTGIGKTPESVCEFMSKREEHGKHLKGVCGSGNMNWGGMFCAAADNISKDYGVKVLHKFEMSGLQSDVEKVREEVLNIAKMD</sequence>
<evidence type="ECO:0000256" key="1">
    <source>
        <dbReference type="ARBA" id="ARBA00003999"/>
    </source>
</evidence>
<evidence type="ECO:0000313" key="5">
    <source>
        <dbReference type="Proteomes" id="UP000220127"/>
    </source>
</evidence>
<dbReference type="RefSeq" id="WP_097876996.1">
    <property type="nucleotide sequence ID" value="NZ_NUIV01000047.1"/>
</dbReference>
<dbReference type="Pfam" id="PF07972">
    <property type="entry name" value="Flavodoxin_NdrI"/>
    <property type="match status" value="1"/>
</dbReference>
<reference evidence="4 5" key="1">
    <citation type="submission" date="2017-09" db="EMBL/GenBank/DDBJ databases">
        <title>Large-scale bioinformatics analysis of Bacillus genomes uncovers conserved roles of natural products in bacterial physiology.</title>
        <authorList>
            <consortium name="Agbiome Team Llc"/>
            <person name="Bleich R.M."/>
            <person name="Grubbs K.J."/>
            <person name="Santa Maria K.C."/>
            <person name="Allen S.E."/>
            <person name="Farag S."/>
            <person name="Shank E.A."/>
            <person name="Bowers A."/>
        </authorList>
    </citation>
    <scope>NUCLEOTIDE SEQUENCE [LARGE SCALE GENOMIC DNA]</scope>
    <source>
        <strain evidence="4 5">AFS094940</strain>
    </source>
</reference>
<dbReference type="HAMAP" id="MF_00128">
    <property type="entry name" value="NrdI"/>
    <property type="match status" value="1"/>
</dbReference>
<accession>A0A9X6U4K0</accession>
<proteinExistence type="inferred from homology"/>
<evidence type="ECO:0000313" key="4">
    <source>
        <dbReference type="EMBL" id="PED16379.1"/>
    </source>
</evidence>
<dbReference type="Gene3D" id="3.40.50.360">
    <property type="match status" value="1"/>
</dbReference>
<protein>
    <recommendedName>
        <fullName evidence="3">Protein NrdI</fullName>
    </recommendedName>
</protein>
<dbReference type="EMBL" id="NVMD01000002">
    <property type="protein sequence ID" value="PED16379.1"/>
    <property type="molecule type" value="Genomic_DNA"/>
</dbReference>
<comment type="function">
    <text evidence="1 3">Probably involved in ribonucleotide reductase function.</text>
</comment>
<name>A0A9X6U4K0_BACTU</name>
<dbReference type="SUPFAM" id="SSF52218">
    <property type="entry name" value="Flavoproteins"/>
    <property type="match status" value="1"/>
</dbReference>
<comment type="similarity">
    <text evidence="2 3">Belongs to the NrdI family.</text>
</comment>
<dbReference type="PANTHER" id="PTHR37297">
    <property type="entry name" value="PROTEIN NRDI"/>
    <property type="match status" value="1"/>
</dbReference>
<dbReference type="PANTHER" id="PTHR37297:SF1">
    <property type="entry name" value="PROTEIN NRDI"/>
    <property type="match status" value="1"/>
</dbReference>
<dbReference type="InterPro" id="IPR029039">
    <property type="entry name" value="Flavoprotein-like_sf"/>
</dbReference>
<evidence type="ECO:0000256" key="3">
    <source>
        <dbReference type="HAMAP-Rule" id="MF_00128"/>
    </source>
</evidence>
<dbReference type="PIRSF" id="PIRSF005087">
    <property type="entry name" value="NrdI"/>
    <property type="match status" value="1"/>
</dbReference>
<dbReference type="InterPro" id="IPR004465">
    <property type="entry name" value="RNR_NrdI"/>
</dbReference>
<dbReference type="GO" id="GO:0010181">
    <property type="term" value="F:FMN binding"/>
    <property type="evidence" value="ECO:0007669"/>
    <property type="project" value="InterPro"/>
</dbReference>
<dbReference type="NCBIfam" id="TIGR00333">
    <property type="entry name" value="nrdI"/>
    <property type="match status" value="1"/>
</dbReference>
<dbReference type="InterPro" id="IPR020852">
    <property type="entry name" value="RNR_Ib_NrdI_bac"/>
</dbReference>
<evidence type="ECO:0000256" key="2">
    <source>
        <dbReference type="ARBA" id="ARBA00009942"/>
    </source>
</evidence>
<comment type="caution">
    <text evidence="4">The sequence shown here is derived from an EMBL/GenBank/DDBJ whole genome shotgun (WGS) entry which is preliminary data.</text>
</comment>
<gene>
    <name evidence="3" type="primary">nrdI</name>
    <name evidence="4" type="ORF">CON01_00585</name>
</gene>
<dbReference type="Proteomes" id="UP000220127">
    <property type="component" value="Unassembled WGS sequence"/>
</dbReference>